<organism evidence="5 6">
    <name type="scientific">Mariniflexile gromovii</name>
    <dbReference type="NCBI Taxonomy" id="362523"/>
    <lineage>
        <taxon>Bacteria</taxon>
        <taxon>Pseudomonadati</taxon>
        <taxon>Bacteroidota</taxon>
        <taxon>Flavobacteriia</taxon>
        <taxon>Flavobacteriales</taxon>
        <taxon>Flavobacteriaceae</taxon>
        <taxon>Mariniflexile</taxon>
    </lineage>
</organism>
<keyword evidence="2 3" id="KW-0808">Transferase</keyword>
<dbReference type="SUPFAM" id="SSF53901">
    <property type="entry name" value="Thiolase-like"/>
    <property type="match status" value="1"/>
</dbReference>
<dbReference type="Pfam" id="PF00109">
    <property type="entry name" value="ketoacyl-synt"/>
    <property type="match status" value="1"/>
</dbReference>
<name>A0ABS4BXD1_9FLAO</name>
<protein>
    <submittedName>
        <fullName evidence="5">Beta-ketoacyl-[acyl-carrier-protein] synthase family protein</fullName>
    </submittedName>
</protein>
<dbReference type="EMBL" id="JAGJCB010000019">
    <property type="protein sequence ID" value="MBP0905256.1"/>
    <property type="molecule type" value="Genomic_DNA"/>
</dbReference>
<feature type="domain" description="Ketosynthase family 3 (KS3)" evidence="4">
    <location>
        <begin position="2"/>
        <end position="398"/>
    </location>
</feature>
<dbReference type="Gene3D" id="3.40.47.10">
    <property type="match status" value="1"/>
</dbReference>
<dbReference type="PROSITE" id="PS52004">
    <property type="entry name" value="KS3_2"/>
    <property type="match status" value="1"/>
</dbReference>
<dbReference type="PANTHER" id="PTHR11712">
    <property type="entry name" value="POLYKETIDE SYNTHASE-RELATED"/>
    <property type="match status" value="1"/>
</dbReference>
<dbReference type="SMART" id="SM00825">
    <property type="entry name" value="PKS_KS"/>
    <property type="match status" value="1"/>
</dbReference>
<proteinExistence type="inferred from homology"/>
<comment type="similarity">
    <text evidence="1 3">Belongs to the thiolase-like superfamily. Beta-ketoacyl-ACP synthases family.</text>
</comment>
<accession>A0ABS4BXD1</accession>
<evidence type="ECO:0000313" key="5">
    <source>
        <dbReference type="EMBL" id="MBP0905256.1"/>
    </source>
</evidence>
<evidence type="ECO:0000256" key="3">
    <source>
        <dbReference type="RuleBase" id="RU003694"/>
    </source>
</evidence>
<evidence type="ECO:0000256" key="2">
    <source>
        <dbReference type="ARBA" id="ARBA00022679"/>
    </source>
</evidence>
<dbReference type="RefSeq" id="WP_209656152.1">
    <property type="nucleotide sequence ID" value="NZ_JAGJCB010000019.1"/>
</dbReference>
<dbReference type="CDD" id="cd00834">
    <property type="entry name" value="KAS_I_II"/>
    <property type="match status" value="1"/>
</dbReference>
<dbReference type="InterPro" id="IPR014031">
    <property type="entry name" value="Ketoacyl_synth_C"/>
</dbReference>
<dbReference type="InterPro" id="IPR020841">
    <property type="entry name" value="PKS_Beta-ketoAc_synthase_dom"/>
</dbReference>
<dbReference type="Pfam" id="PF02801">
    <property type="entry name" value="Ketoacyl-synt_C"/>
    <property type="match status" value="1"/>
</dbReference>
<dbReference type="InterPro" id="IPR000794">
    <property type="entry name" value="Beta-ketoacyl_synthase"/>
</dbReference>
<comment type="caution">
    <text evidence="5">The sequence shown here is derived from an EMBL/GenBank/DDBJ whole genome shotgun (WGS) entry which is preliminary data.</text>
</comment>
<dbReference type="PANTHER" id="PTHR11712:SF336">
    <property type="entry name" value="3-OXOACYL-[ACYL-CARRIER-PROTEIN] SYNTHASE, MITOCHONDRIAL"/>
    <property type="match status" value="1"/>
</dbReference>
<evidence type="ECO:0000259" key="4">
    <source>
        <dbReference type="PROSITE" id="PS52004"/>
    </source>
</evidence>
<evidence type="ECO:0000256" key="1">
    <source>
        <dbReference type="ARBA" id="ARBA00008467"/>
    </source>
</evidence>
<gene>
    <name evidence="5" type="ORF">J8H85_15590</name>
</gene>
<keyword evidence="6" id="KW-1185">Reference proteome</keyword>
<dbReference type="InterPro" id="IPR016039">
    <property type="entry name" value="Thiolase-like"/>
</dbReference>
<evidence type="ECO:0000313" key="6">
    <source>
        <dbReference type="Proteomes" id="UP000670776"/>
    </source>
</evidence>
<reference evidence="5 6" key="1">
    <citation type="submission" date="2021-04" db="EMBL/GenBank/DDBJ databases">
        <title>Mariniflexile gromovii gen. nov., sp. nov., a gliding bacterium isolated from the sea urchin Strongylocentrotus intermedius.</title>
        <authorList>
            <person name="Ko S."/>
            <person name="Le V."/>
            <person name="Ahn C.-Y."/>
            <person name="Oh H.-M."/>
        </authorList>
    </citation>
    <scope>NUCLEOTIDE SEQUENCE [LARGE SCALE GENOMIC DNA]</scope>
    <source>
        <strain evidence="5 6">KCTC 12570</strain>
    </source>
</reference>
<dbReference type="Proteomes" id="UP000670776">
    <property type="component" value="Unassembled WGS sequence"/>
</dbReference>
<dbReference type="InterPro" id="IPR014030">
    <property type="entry name" value="Ketoacyl_synth_N"/>
</dbReference>
<sequence>MGKGVAITGMGIISAIGNNVAENYQSLIEGKKGITRVSKIKTNHVNDIMVGEIAFTNQELEQQLGLSSNNNYSRTALLGAIAAKQAIKNAGIIDIHAYRTGLVSATSVGGMDMTERYYYDYLENKETQKYIEGHHAGDSTQKIAEQLGIEQSFVTTISTACSSAANAIMLGARLIKSGQLDRVIVGGTDCLSKFTINGFKTLMILSDTYNAPFDENRKGLNLGEAAAFLVLESDAVVKAENKEVLGYVKGYANANDAFHQTASSDHGDGATFAMEKALKVANYAPQDIDYINAHGTATGNNDLSEGRAIIRVFGNDVPDFSSTKAYTGHTLAAAGAIEAVYSVLALQHNVVYPNLNFKTQMKEFSIKPQLNIKEKPLKNVMSNSFGFGGNCSTVIFSKEQ</sequence>